<protein>
    <submittedName>
        <fullName evidence="2">Uncharacterized protein</fullName>
    </submittedName>
</protein>
<proteinExistence type="predicted"/>
<dbReference type="AlphaFoldDB" id="A0A7I4YM41"/>
<name>A0A7I4YM41_HAECO</name>
<dbReference type="OrthoDB" id="5831139at2759"/>
<evidence type="ECO:0000313" key="2">
    <source>
        <dbReference type="WBParaSite" id="HCON_00108810-00001"/>
    </source>
</evidence>
<evidence type="ECO:0000313" key="1">
    <source>
        <dbReference type="Proteomes" id="UP000025227"/>
    </source>
</evidence>
<keyword evidence="1" id="KW-1185">Reference proteome</keyword>
<organism evidence="1 2">
    <name type="scientific">Haemonchus contortus</name>
    <name type="common">Barber pole worm</name>
    <dbReference type="NCBI Taxonomy" id="6289"/>
    <lineage>
        <taxon>Eukaryota</taxon>
        <taxon>Metazoa</taxon>
        <taxon>Ecdysozoa</taxon>
        <taxon>Nematoda</taxon>
        <taxon>Chromadorea</taxon>
        <taxon>Rhabditida</taxon>
        <taxon>Rhabditina</taxon>
        <taxon>Rhabditomorpha</taxon>
        <taxon>Strongyloidea</taxon>
        <taxon>Trichostrongylidae</taxon>
        <taxon>Haemonchus</taxon>
    </lineage>
</organism>
<reference evidence="2" key="1">
    <citation type="submission" date="2020-12" db="UniProtKB">
        <authorList>
            <consortium name="WormBaseParasite"/>
        </authorList>
    </citation>
    <scope>IDENTIFICATION</scope>
    <source>
        <strain evidence="2">MHco3</strain>
    </source>
</reference>
<sequence>MVPANNDKIWSLLGENTAEVPLQEAIAAAVTLTVTWALRETVIALMVVLDMGHVTLMASAFDDMQTAAITPRSAARNRQYPVKPSHHRPLICALKVALPKPKLAEKCGPVRIRWWRLKEKEAAAVSRILLPAVTTVSETR</sequence>
<accession>A0A7I4YM41</accession>
<dbReference type="WBParaSite" id="HCON_00108810-00001">
    <property type="protein sequence ID" value="HCON_00108810-00001"/>
    <property type="gene ID" value="HCON_00108810"/>
</dbReference>
<dbReference type="Proteomes" id="UP000025227">
    <property type="component" value="Unplaced"/>
</dbReference>